<reference evidence="2" key="1">
    <citation type="submission" date="2014-05" db="EMBL/GenBank/DDBJ databases">
        <authorList>
            <person name="Chronopoulou M."/>
        </authorList>
    </citation>
    <scope>NUCLEOTIDE SEQUENCE</scope>
    <source>
        <tissue evidence="2">Whole organism</tissue>
    </source>
</reference>
<evidence type="ECO:0000256" key="1">
    <source>
        <dbReference type="SAM" id="MobiDB-lite"/>
    </source>
</evidence>
<dbReference type="EMBL" id="HACA01023178">
    <property type="protein sequence ID" value="CDW40539.1"/>
    <property type="molecule type" value="Transcribed_RNA"/>
</dbReference>
<accession>A0A0K2UQK2</accession>
<proteinExistence type="predicted"/>
<sequence>SSSFCSLTAINPPGKEFKSLDIMMTGPFKSLEAIWMLPIVQDVAVHSHSFLPSFLISLFSKVFETSFAFLRRTFVILGRMTPTFLSRRLQPIKDWIRHRILETDSLAQTLVLGLTSRYPILTERLSVVVGALRERSTEFFAQSRNNLGTNPLGRFSLKIIEWVLRIVERPFVPFSGVVEISEINTDIPKDTNDAKKTKSSFLVRGFHLFTLGVFTKLMNMRKGFLSFIRGLRKSIFHTIRIGELKVNQMEEDFVSLKGSLTSSKNHHFNIIFDGLKHLLVALKLTSEDRGVTYQCVNEGRGVKSLPLSPFKTKEVDTKVKPATVKEKPVGTPPTPPPPPPLPREMISPKLGETSSLN</sequence>
<organism evidence="2">
    <name type="scientific">Lepeophtheirus salmonis</name>
    <name type="common">Salmon louse</name>
    <name type="synonym">Caligus salmonis</name>
    <dbReference type="NCBI Taxonomy" id="72036"/>
    <lineage>
        <taxon>Eukaryota</taxon>
        <taxon>Metazoa</taxon>
        <taxon>Ecdysozoa</taxon>
        <taxon>Arthropoda</taxon>
        <taxon>Crustacea</taxon>
        <taxon>Multicrustacea</taxon>
        <taxon>Hexanauplia</taxon>
        <taxon>Copepoda</taxon>
        <taxon>Siphonostomatoida</taxon>
        <taxon>Caligidae</taxon>
        <taxon>Lepeophtheirus</taxon>
    </lineage>
</organism>
<name>A0A0K2UQK2_LEPSM</name>
<dbReference type="AlphaFoldDB" id="A0A0K2UQK2"/>
<evidence type="ECO:0000313" key="2">
    <source>
        <dbReference type="EMBL" id="CDW40539.1"/>
    </source>
</evidence>
<feature type="non-terminal residue" evidence="2">
    <location>
        <position position="1"/>
    </location>
</feature>
<protein>
    <submittedName>
        <fullName evidence="2">Uncharacterized protein</fullName>
    </submittedName>
</protein>
<feature type="compositionally biased region" description="Basic and acidic residues" evidence="1">
    <location>
        <begin position="313"/>
        <end position="328"/>
    </location>
</feature>
<feature type="region of interest" description="Disordered" evidence="1">
    <location>
        <begin position="313"/>
        <end position="357"/>
    </location>
</feature>
<feature type="compositionally biased region" description="Pro residues" evidence="1">
    <location>
        <begin position="330"/>
        <end position="342"/>
    </location>
</feature>